<dbReference type="PANTHER" id="PTHR13361">
    <property type="entry name" value="WW DOMAIN-BINDING PROTEIN 11"/>
    <property type="match status" value="1"/>
</dbReference>
<dbReference type="Proteomes" id="UP001174909">
    <property type="component" value="Unassembled WGS sequence"/>
</dbReference>
<feature type="compositionally biased region" description="Acidic residues" evidence="3">
    <location>
        <begin position="214"/>
        <end position="235"/>
    </location>
</feature>
<accession>A0AA35WK64</accession>
<feature type="compositionally biased region" description="Basic and acidic residues" evidence="3">
    <location>
        <begin position="116"/>
        <end position="138"/>
    </location>
</feature>
<comment type="subcellular location">
    <subcellularLocation>
        <location evidence="1">Nucleus</location>
    </subcellularLocation>
</comment>
<dbReference type="GO" id="GO:0005681">
    <property type="term" value="C:spliceosomal complex"/>
    <property type="evidence" value="ECO:0007669"/>
    <property type="project" value="TreeGrafter"/>
</dbReference>
<comment type="caution">
    <text evidence="5">The sequence shown here is derived from an EMBL/GenBank/DDBJ whole genome shotgun (WGS) entry which is preliminary data.</text>
</comment>
<evidence type="ECO:0000256" key="2">
    <source>
        <dbReference type="ARBA" id="ARBA00023242"/>
    </source>
</evidence>
<dbReference type="EMBL" id="CASHTH010001567">
    <property type="protein sequence ID" value="CAI8016812.1"/>
    <property type="molecule type" value="Genomic_DNA"/>
</dbReference>
<name>A0AA35WK64_GEOBA</name>
<keyword evidence="2" id="KW-0539">Nucleus</keyword>
<dbReference type="Pfam" id="PF09429">
    <property type="entry name" value="Wbp11"/>
    <property type="match status" value="1"/>
</dbReference>
<feature type="domain" description="Wbp11/ELF5/Saf1 N-terminal" evidence="4">
    <location>
        <begin position="12"/>
        <end position="97"/>
    </location>
</feature>
<evidence type="ECO:0000259" key="4">
    <source>
        <dbReference type="Pfam" id="PF09429"/>
    </source>
</evidence>
<evidence type="ECO:0000313" key="5">
    <source>
        <dbReference type="EMBL" id="CAI8016812.1"/>
    </source>
</evidence>
<proteinExistence type="predicted"/>
<sequence>MGRRSTKTTKTGKFMNPTDQWRKEQRRKELKKNKKQRNAVREAVLRMKDPIVILKEIEEIETAESEAIAAATDSLPLPNEKGLLEKKRKLHSNLDRIIKYWQKEDPKKAHDVKQLILDSENKKRETTQLHDSYREARSQCEVSDIPLPDTSDGAFIMPSDIPMPEELVPPPSHTPATPTPPGPPPGAPTSDLRDYSIMESSVSQSRRSVRFAADDEDDDDKEEDEERDEEEEDEGDSNKSDSDGEDFDPDALPEPRPTKTALPTLLQLPPPPPPGPPPLFAPRFPPPGVRLPPGPPLGLPPGLRPPPAFLPPPRLPMPPSQPHIQSQAVISSHPRPSPSAGPGVKGGKTGQGAIISAQPQLRNIQAEVTKFMPTSLRVRREVPKHAAGKVKMAAKPPQVLARSGAVGREGGRGGGVQGDAYNAFMKEMEGIL</sequence>
<feature type="compositionally biased region" description="Pro residues" evidence="3">
    <location>
        <begin position="268"/>
        <end position="321"/>
    </location>
</feature>
<feature type="compositionally biased region" description="Basic residues" evidence="3">
    <location>
        <begin position="28"/>
        <end position="38"/>
    </location>
</feature>
<evidence type="ECO:0000313" key="6">
    <source>
        <dbReference type="Proteomes" id="UP001174909"/>
    </source>
</evidence>
<dbReference type="GO" id="GO:0006396">
    <property type="term" value="P:RNA processing"/>
    <property type="evidence" value="ECO:0007669"/>
    <property type="project" value="InterPro"/>
</dbReference>
<reference evidence="5" key="1">
    <citation type="submission" date="2023-03" db="EMBL/GenBank/DDBJ databases">
        <authorList>
            <person name="Steffen K."/>
            <person name="Cardenas P."/>
        </authorList>
    </citation>
    <scope>NUCLEOTIDE SEQUENCE</scope>
</reference>
<organism evidence="5 6">
    <name type="scientific">Geodia barretti</name>
    <name type="common">Barrett's horny sponge</name>
    <dbReference type="NCBI Taxonomy" id="519541"/>
    <lineage>
        <taxon>Eukaryota</taxon>
        <taxon>Metazoa</taxon>
        <taxon>Porifera</taxon>
        <taxon>Demospongiae</taxon>
        <taxon>Heteroscleromorpha</taxon>
        <taxon>Tetractinellida</taxon>
        <taxon>Astrophorina</taxon>
        <taxon>Geodiidae</taxon>
        <taxon>Geodia</taxon>
    </lineage>
</organism>
<evidence type="ECO:0000256" key="3">
    <source>
        <dbReference type="SAM" id="MobiDB-lite"/>
    </source>
</evidence>
<gene>
    <name evidence="5" type="ORF">GBAR_LOCUS10297</name>
</gene>
<feature type="region of interest" description="Disordered" evidence="3">
    <location>
        <begin position="1"/>
        <end position="38"/>
    </location>
</feature>
<dbReference type="AlphaFoldDB" id="A0AA35WK64"/>
<dbReference type="PANTHER" id="PTHR13361:SF1">
    <property type="entry name" value="WW DOMAIN-BINDING PROTEIN 11"/>
    <property type="match status" value="1"/>
</dbReference>
<keyword evidence="6" id="KW-1185">Reference proteome</keyword>
<evidence type="ECO:0000256" key="1">
    <source>
        <dbReference type="ARBA" id="ARBA00004123"/>
    </source>
</evidence>
<protein>
    <submittedName>
        <fullName evidence="5">WW domain-binding protein 11</fullName>
    </submittedName>
</protein>
<feature type="compositionally biased region" description="Pro residues" evidence="3">
    <location>
        <begin position="167"/>
        <end position="187"/>
    </location>
</feature>
<dbReference type="InterPro" id="IPR019007">
    <property type="entry name" value="Wbp11/ELF5/Saf1_N"/>
</dbReference>
<feature type="region of interest" description="Disordered" evidence="3">
    <location>
        <begin position="116"/>
        <end position="353"/>
    </location>
</feature>